<evidence type="ECO:0000313" key="2">
    <source>
        <dbReference type="EMBL" id="CAA3003032.1"/>
    </source>
</evidence>
<name>A0A8S0TGM1_OLEEU</name>
<dbReference type="Proteomes" id="UP000594638">
    <property type="component" value="Unassembled WGS sequence"/>
</dbReference>
<dbReference type="EMBL" id="CACTIH010005908">
    <property type="protein sequence ID" value="CAA3003032.1"/>
    <property type="molecule type" value="Genomic_DNA"/>
</dbReference>
<accession>A0A8S0TGM1</accession>
<proteinExistence type="predicted"/>
<keyword evidence="1" id="KW-0812">Transmembrane</keyword>
<comment type="caution">
    <text evidence="2">The sequence shown here is derived from an EMBL/GenBank/DDBJ whole genome shotgun (WGS) entry which is preliminary data.</text>
</comment>
<feature type="transmembrane region" description="Helical" evidence="1">
    <location>
        <begin position="62"/>
        <end position="83"/>
    </location>
</feature>
<dbReference type="AlphaFoldDB" id="A0A8S0TGM1"/>
<gene>
    <name evidence="2" type="ORF">OLEA9_A079619</name>
</gene>
<keyword evidence="1" id="KW-0472">Membrane</keyword>
<reference evidence="2 3" key="1">
    <citation type="submission" date="2019-12" db="EMBL/GenBank/DDBJ databases">
        <authorList>
            <person name="Alioto T."/>
            <person name="Alioto T."/>
            <person name="Gomez Garrido J."/>
        </authorList>
    </citation>
    <scope>NUCLEOTIDE SEQUENCE [LARGE SCALE GENOMIC DNA]</scope>
</reference>
<evidence type="ECO:0000256" key="1">
    <source>
        <dbReference type="SAM" id="Phobius"/>
    </source>
</evidence>
<sequence>MVVAADWSSQEKFLSVLECERAESRLQTPDGHGDTGHGLVTHGQGNQTAVQSLRRSFALAEAVLACCLWLRIAVMACGLWLWGVPEWERETEWEHCGCAGGGVGQRDVGVLSANLELQF</sequence>
<evidence type="ECO:0000313" key="3">
    <source>
        <dbReference type="Proteomes" id="UP000594638"/>
    </source>
</evidence>
<dbReference type="Gramene" id="OE9A079619T1">
    <property type="protein sequence ID" value="OE9A079619C1"/>
    <property type="gene ID" value="OE9A079619"/>
</dbReference>
<protein>
    <submittedName>
        <fullName evidence="2">Uncharacterized protein</fullName>
    </submittedName>
</protein>
<organism evidence="2 3">
    <name type="scientific">Olea europaea subsp. europaea</name>
    <dbReference type="NCBI Taxonomy" id="158383"/>
    <lineage>
        <taxon>Eukaryota</taxon>
        <taxon>Viridiplantae</taxon>
        <taxon>Streptophyta</taxon>
        <taxon>Embryophyta</taxon>
        <taxon>Tracheophyta</taxon>
        <taxon>Spermatophyta</taxon>
        <taxon>Magnoliopsida</taxon>
        <taxon>eudicotyledons</taxon>
        <taxon>Gunneridae</taxon>
        <taxon>Pentapetalae</taxon>
        <taxon>asterids</taxon>
        <taxon>lamiids</taxon>
        <taxon>Lamiales</taxon>
        <taxon>Oleaceae</taxon>
        <taxon>Oleeae</taxon>
        <taxon>Olea</taxon>
    </lineage>
</organism>
<keyword evidence="1" id="KW-1133">Transmembrane helix</keyword>
<keyword evidence="3" id="KW-1185">Reference proteome</keyword>